<evidence type="ECO:0000313" key="1">
    <source>
        <dbReference type="EMBL" id="KAJ8633397.1"/>
    </source>
</evidence>
<proteinExistence type="predicted"/>
<dbReference type="Proteomes" id="UP001234297">
    <property type="component" value="Chromosome 8"/>
</dbReference>
<organism evidence="1 2">
    <name type="scientific">Persea americana</name>
    <name type="common">Avocado</name>
    <dbReference type="NCBI Taxonomy" id="3435"/>
    <lineage>
        <taxon>Eukaryota</taxon>
        <taxon>Viridiplantae</taxon>
        <taxon>Streptophyta</taxon>
        <taxon>Embryophyta</taxon>
        <taxon>Tracheophyta</taxon>
        <taxon>Spermatophyta</taxon>
        <taxon>Magnoliopsida</taxon>
        <taxon>Magnoliidae</taxon>
        <taxon>Laurales</taxon>
        <taxon>Lauraceae</taxon>
        <taxon>Persea</taxon>
    </lineage>
</organism>
<accession>A0ACC2LJ16</accession>
<sequence length="112" mass="12798">MTESVPLYNRMDDATTAEISKVLNWQWLKYGVVLRGDGVGVKVTLDLFRRVVQEEMAKIERELGEEKLRCGMNREACKIFTRQCTVTTLDDILTLDAYNNIVIHHPKAPSSL</sequence>
<evidence type="ECO:0000313" key="2">
    <source>
        <dbReference type="Proteomes" id="UP001234297"/>
    </source>
</evidence>
<keyword evidence="2" id="KW-1185">Reference proteome</keyword>
<dbReference type="EMBL" id="CM056816">
    <property type="protein sequence ID" value="KAJ8633397.1"/>
    <property type="molecule type" value="Genomic_DNA"/>
</dbReference>
<protein>
    <submittedName>
        <fullName evidence="1">Uncharacterized protein</fullName>
    </submittedName>
</protein>
<comment type="caution">
    <text evidence="1">The sequence shown here is derived from an EMBL/GenBank/DDBJ whole genome shotgun (WGS) entry which is preliminary data.</text>
</comment>
<name>A0ACC2LJ16_PERAE</name>
<gene>
    <name evidence="1" type="ORF">MRB53_026733</name>
</gene>
<reference evidence="1 2" key="1">
    <citation type="journal article" date="2022" name="Hortic Res">
        <title>A haplotype resolved chromosomal level avocado genome allows analysis of novel avocado genes.</title>
        <authorList>
            <person name="Nath O."/>
            <person name="Fletcher S.J."/>
            <person name="Hayward A."/>
            <person name="Shaw L.M."/>
            <person name="Masouleh A.K."/>
            <person name="Furtado A."/>
            <person name="Henry R.J."/>
            <person name="Mitter N."/>
        </authorList>
    </citation>
    <scope>NUCLEOTIDE SEQUENCE [LARGE SCALE GENOMIC DNA]</scope>
    <source>
        <strain evidence="2">cv. Hass</strain>
    </source>
</reference>